<accession>A0A9J7BLP5</accession>
<evidence type="ECO:0000256" key="1">
    <source>
        <dbReference type="SAM" id="SignalP"/>
    </source>
</evidence>
<gene>
    <name evidence="4" type="ORF">MOP44_23740</name>
</gene>
<dbReference type="Pfam" id="PF13204">
    <property type="entry name" value="Apiosidase"/>
    <property type="match status" value="1"/>
</dbReference>
<dbReference type="RefSeq" id="WP_260792902.1">
    <property type="nucleotide sequence ID" value="NZ_CP093313.1"/>
</dbReference>
<evidence type="ECO:0000259" key="3">
    <source>
        <dbReference type="Pfam" id="PF13204"/>
    </source>
</evidence>
<evidence type="ECO:0000259" key="2">
    <source>
        <dbReference type="Pfam" id="PF12904"/>
    </source>
</evidence>
<dbReference type="PANTHER" id="PTHR37836">
    <property type="entry name" value="LMO1036 PROTEIN"/>
    <property type="match status" value="1"/>
</dbReference>
<proteinExistence type="predicted"/>
<dbReference type="GO" id="GO:0016787">
    <property type="term" value="F:hydrolase activity"/>
    <property type="evidence" value="ECO:0007669"/>
    <property type="project" value="UniProtKB-KW"/>
</dbReference>
<dbReference type="KEGG" id="orp:MOP44_23740"/>
<keyword evidence="1" id="KW-0732">Signal</keyword>
<keyword evidence="4" id="KW-0378">Hydrolase</keyword>
<feature type="chain" id="PRO_5039941692" evidence="1">
    <location>
        <begin position="25"/>
        <end position="495"/>
    </location>
</feature>
<reference evidence="4" key="1">
    <citation type="submission" date="2021-04" db="EMBL/GenBank/DDBJ databases">
        <title>Phylogenetic analysis of Acidobacteriaceae.</title>
        <authorList>
            <person name="Qiu L."/>
            <person name="Zhang Q."/>
        </authorList>
    </citation>
    <scope>NUCLEOTIDE SEQUENCE</scope>
    <source>
        <strain evidence="4">DSM 25168</strain>
    </source>
</reference>
<dbReference type="PANTHER" id="PTHR37836:SF3">
    <property type="entry name" value="ENDOGLUCANASE"/>
    <property type="match status" value="1"/>
</dbReference>
<dbReference type="Proteomes" id="UP001059380">
    <property type="component" value="Chromosome"/>
</dbReference>
<dbReference type="AlphaFoldDB" id="A0A9J7BLP5"/>
<evidence type="ECO:0000313" key="5">
    <source>
        <dbReference type="Proteomes" id="UP001059380"/>
    </source>
</evidence>
<feature type="signal peptide" evidence="1">
    <location>
        <begin position="1"/>
        <end position="24"/>
    </location>
</feature>
<sequence>MLHRLIFSVLISAIASSAAFGASAHPHLPRVEVNPAGHYLQTEDGRPFFWLGDTSWELIHRTTPEETSYYLATRAQQGFTVIQTVVLSEFNGVTEPSIWGERSFIDNDPLRPNPRYFDRIVAIVDEAASRGLYVALVPIWGDKLTAPWGSGPRLFRNDNLPVAHDFARYLADRLRDRTNVIWILGGDRPPRLAGMNNDYLQKMGHDAGFPPDQDWTPIWRAVAQGLNDGLGRTPLILYHPQGGPDSSSVYLHTEPWLSVNGMQSGHGGGHDVPVWEWIARDYALSPAKPTLDLEPNYEDHPYNPWPQWDPATGYFRAYDVRKQVYRSVFAGACGVTYGDHSIWQFAGPHYPPENHPDRDWIQALHSAGGDQVRYLRALIESRPFFSRIPDQSLIQGDAGRGGLHVQATRDREGTFAFIYFPQNDQAVALNLQPMRSHTLRAWWYDPRSGVGTLIGPIDARTLHEFRSPSYGPDWVLVLDDPAANYPPPGLSRIAD</sequence>
<dbReference type="InterPro" id="IPR024749">
    <property type="entry name" value="Collagen-bd_put"/>
</dbReference>
<dbReference type="InterPro" id="IPR025277">
    <property type="entry name" value="Apiosidase-like_cat_dom"/>
</dbReference>
<dbReference type="Pfam" id="PF12904">
    <property type="entry name" value="Collagen_bind_2"/>
    <property type="match status" value="1"/>
</dbReference>
<dbReference type="EMBL" id="CP093313">
    <property type="protein sequence ID" value="UWZ83567.1"/>
    <property type="molecule type" value="Genomic_DNA"/>
</dbReference>
<dbReference type="SUPFAM" id="SSF51445">
    <property type="entry name" value="(Trans)glycosidases"/>
    <property type="match status" value="1"/>
</dbReference>
<dbReference type="Gene3D" id="3.20.20.80">
    <property type="entry name" value="Glycosidases"/>
    <property type="match status" value="1"/>
</dbReference>
<protein>
    <submittedName>
        <fullName evidence="4">Glycoside hydrolase family 140 protein</fullName>
    </submittedName>
</protein>
<feature type="domain" description="Putative collagen-binding" evidence="2">
    <location>
        <begin position="388"/>
        <end position="479"/>
    </location>
</feature>
<organism evidence="4 5">
    <name type="scientific">Occallatibacter riparius</name>
    <dbReference type="NCBI Taxonomy" id="1002689"/>
    <lineage>
        <taxon>Bacteria</taxon>
        <taxon>Pseudomonadati</taxon>
        <taxon>Acidobacteriota</taxon>
        <taxon>Terriglobia</taxon>
        <taxon>Terriglobales</taxon>
        <taxon>Acidobacteriaceae</taxon>
        <taxon>Occallatibacter</taxon>
    </lineage>
</organism>
<dbReference type="InterPro" id="IPR017853">
    <property type="entry name" value="GH"/>
</dbReference>
<keyword evidence="5" id="KW-1185">Reference proteome</keyword>
<evidence type="ECO:0000313" key="4">
    <source>
        <dbReference type="EMBL" id="UWZ83567.1"/>
    </source>
</evidence>
<name>A0A9J7BLP5_9BACT</name>
<feature type="domain" description="Apiosidase-like catalytic" evidence="3">
    <location>
        <begin position="36"/>
        <end position="385"/>
    </location>
</feature>